<reference evidence="1" key="1">
    <citation type="journal article" date="2021" name="Nat. Commun.">
        <title>Genetic determinants of endophytism in the Arabidopsis root mycobiome.</title>
        <authorList>
            <person name="Mesny F."/>
            <person name="Miyauchi S."/>
            <person name="Thiergart T."/>
            <person name="Pickel B."/>
            <person name="Atanasova L."/>
            <person name="Karlsson M."/>
            <person name="Huettel B."/>
            <person name="Barry K.W."/>
            <person name="Haridas S."/>
            <person name="Chen C."/>
            <person name="Bauer D."/>
            <person name="Andreopoulos W."/>
            <person name="Pangilinan J."/>
            <person name="LaButti K."/>
            <person name="Riley R."/>
            <person name="Lipzen A."/>
            <person name="Clum A."/>
            <person name="Drula E."/>
            <person name="Henrissat B."/>
            <person name="Kohler A."/>
            <person name="Grigoriev I.V."/>
            <person name="Martin F.M."/>
            <person name="Hacquard S."/>
        </authorList>
    </citation>
    <scope>NUCLEOTIDE SEQUENCE</scope>
    <source>
        <strain evidence="1">MPI-CAGE-CH-0230</strain>
    </source>
</reference>
<protein>
    <submittedName>
        <fullName evidence="1">Uncharacterized protein</fullName>
    </submittedName>
</protein>
<dbReference type="GeneID" id="70192669"/>
<comment type="caution">
    <text evidence="1">The sequence shown here is derived from an EMBL/GenBank/DDBJ whole genome shotgun (WGS) entry which is preliminary data.</text>
</comment>
<dbReference type="Proteomes" id="UP000756346">
    <property type="component" value="Unassembled WGS sequence"/>
</dbReference>
<evidence type="ECO:0000313" key="2">
    <source>
        <dbReference type="Proteomes" id="UP000756346"/>
    </source>
</evidence>
<accession>A0A9P8YDG4</accession>
<dbReference type="AlphaFoldDB" id="A0A9P8YDG4"/>
<evidence type="ECO:0000313" key="1">
    <source>
        <dbReference type="EMBL" id="KAH7037219.1"/>
    </source>
</evidence>
<name>A0A9P8YDG4_9PEZI</name>
<dbReference type="EMBL" id="JAGTJQ010000002">
    <property type="protein sequence ID" value="KAH7037219.1"/>
    <property type="molecule type" value="Genomic_DNA"/>
</dbReference>
<proteinExistence type="predicted"/>
<sequence length="150" mass="16059">MLADVDQPKAPSALLGLRAHTQNTRASGIHISPAPRLSVSAAPGSSPCTGSRSGALCFRTCPTAGNPLSVLRCQCFRVPKPNYRRSKEVLTGCGALFCLFHLSELTSALVCACFFFSHVKLDTEFFGRCLLSLMLFRSSCEAGGIVFLNT</sequence>
<gene>
    <name evidence="1" type="ORF">B0I36DRAFT_63001</name>
</gene>
<organism evidence="1 2">
    <name type="scientific">Microdochium trichocladiopsis</name>
    <dbReference type="NCBI Taxonomy" id="1682393"/>
    <lineage>
        <taxon>Eukaryota</taxon>
        <taxon>Fungi</taxon>
        <taxon>Dikarya</taxon>
        <taxon>Ascomycota</taxon>
        <taxon>Pezizomycotina</taxon>
        <taxon>Sordariomycetes</taxon>
        <taxon>Xylariomycetidae</taxon>
        <taxon>Xylariales</taxon>
        <taxon>Microdochiaceae</taxon>
        <taxon>Microdochium</taxon>
    </lineage>
</organism>
<keyword evidence="2" id="KW-1185">Reference proteome</keyword>
<dbReference type="RefSeq" id="XP_046016340.1">
    <property type="nucleotide sequence ID" value="XM_046163123.1"/>
</dbReference>